<keyword evidence="2" id="KW-0812">Transmembrane</keyword>
<feature type="transmembrane region" description="Helical" evidence="2">
    <location>
        <begin position="53"/>
        <end position="73"/>
    </location>
</feature>
<protein>
    <submittedName>
        <fullName evidence="3">Uncharacterized protein</fullName>
    </submittedName>
</protein>
<proteinExistence type="predicted"/>
<dbReference type="Proteomes" id="UP001497482">
    <property type="component" value="Chromosome 1"/>
</dbReference>
<keyword evidence="4" id="KW-1185">Reference proteome</keyword>
<keyword evidence="2" id="KW-0472">Membrane</keyword>
<feature type="compositionally biased region" description="Basic and acidic residues" evidence="1">
    <location>
        <begin position="26"/>
        <end position="40"/>
    </location>
</feature>
<reference evidence="3 4" key="1">
    <citation type="submission" date="2024-04" db="EMBL/GenBank/DDBJ databases">
        <authorList>
            <person name="Waldvogel A.-M."/>
            <person name="Schoenle A."/>
        </authorList>
    </citation>
    <scope>NUCLEOTIDE SEQUENCE [LARGE SCALE GENOMIC DNA]</scope>
</reference>
<organism evidence="3 4">
    <name type="scientific">Knipowitschia caucasica</name>
    <name type="common">Caucasian dwarf goby</name>
    <name type="synonym">Pomatoschistus caucasicus</name>
    <dbReference type="NCBI Taxonomy" id="637954"/>
    <lineage>
        <taxon>Eukaryota</taxon>
        <taxon>Metazoa</taxon>
        <taxon>Chordata</taxon>
        <taxon>Craniata</taxon>
        <taxon>Vertebrata</taxon>
        <taxon>Euteleostomi</taxon>
        <taxon>Actinopterygii</taxon>
        <taxon>Neopterygii</taxon>
        <taxon>Teleostei</taxon>
        <taxon>Neoteleostei</taxon>
        <taxon>Acanthomorphata</taxon>
        <taxon>Gobiaria</taxon>
        <taxon>Gobiiformes</taxon>
        <taxon>Gobioidei</taxon>
        <taxon>Gobiidae</taxon>
        <taxon>Gobiinae</taxon>
        <taxon>Knipowitschia</taxon>
    </lineage>
</organism>
<dbReference type="EMBL" id="OZ035823">
    <property type="protein sequence ID" value="CAL1569711.1"/>
    <property type="molecule type" value="Genomic_DNA"/>
</dbReference>
<evidence type="ECO:0000256" key="1">
    <source>
        <dbReference type="SAM" id="MobiDB-lite"/>
    </source>
</evidence>
<dbReference type="AlphaFoldDB" id="A0AAV2IZQ1"/>
<evidence type="ECO:0000256" key="2">
    <source>
        <dbReference type="SAM" id="Phobius"/>
    </source>
</evidence>
<name>A0AAV2IZQ1_KNICA</name>
<sequence length="97" mass="10205">MSGAVQSGQRAAMEVLCELSPSSLSAEEREEVRQSYEPKDPPQPATPAGNTPLRAWATAAAVLGLTAAAVVLFQRPGAVDKVKLHFTSVFSALRVLA</sequence>
<evidence type="ECO:0000313" key="3">
    <source>
        <dbReference type="EMBL" id="CAL1569711.1"/>
    </source>
</evidence>
<accession>A0AAV2IZQ1</accession>
<keyword evidence="2" id="KW-1133">Transmembrane helix</keyword>
<feature type="region of interest" description="Disordered" evidence="1">
    <location>
        <begin position="19"/>
        <end position="51"/>
    </location>
</feature>
<gene>
    <name evidence="3" type="ORF">KC01_LOCUS2106</name>
</gene>
<evidence type="ECO:0000313" key="4">
    <source>
        <dbReference type="Proteomes" id="UP001497482"/>
    </source>
</evidence>